<organism evidence="2 3">
    <name type="scientific">Caenorhabditis remanei</name>
    <name type="common">Caenorhabditis vulgaris</name>
    <dbReference type="NCBI Taxonomy" id="31234"/>
    <lineage>
        <taxon>Eukaryota</taxon>
        <taxon>Metazoa</taxon>
        <taxon>Ecdysozoa</taxon>
        <taxon>Nematoda</taxon>
        <taxon>Chromadorea</taxon>
        <taxon>Rhabditida</taxon>
        <taxon>Rhabditina</taxon>
        <taxon>Rhabditomorpha</taxon>
        <taxon>Rhabditoidea</taxon>
        <taxon>Rhabditidae</taxon>
        <taxon>Peloderinae</taxon>
        <taxon>Caenorhabditis</taxon>
    </lineage>
</organism>
<dbReference type="CTD" id="9828029"/>
<dbReference type="AlphaFoldDB" id="A0A6A5GJB0"/>
<dbReference type="InterPro" id="IPR012885">
    <property type="entry name" value="F-box_Sdz-33"/>
</dbReference>
<reference evidence="2 3" key="1">
    <citation type="submission" date="2019-12" db="EMBL/GenBank/DDBJ databases">
        <title>Chromosome-level assembly of the Caenorhabditis remanei genome.</title>
        <authorList>
            <person name="Teterina A.A."/>
            <person name="Willis J.H."/>
            <person name="Phillips P.C."/>
        </authorList>
    </citation>
    <scope>NUCLEOTIDE SEQUENCE [LARGE SCALE GENOMIC DNA]</scope>
    <source>
        <strain evidence="2 3">PX506</strain>
        <tissue evidence="2">Whole organism</tissue>
    </source>
</reference>
<dbReference type="RefSeq" id="XP_053583059.1">
    <property type="nucleotide sequence ID" value="XM_053734146.1"/>
</dbReference>
<evidence type="ECO:0000313" key="2">
    <source>
        <dbReference type="EMBL" id="KAF1754701.1"/>
    </source>
</evidence>
<accession>A0A6A5GJB0</accession>
<dbReference type="PROSITE" id="PS50181">
    <property type="entry name" value="FBOX"/>
    <property type="match status" value="1"/>
</dbReference>
<sequence length="568" mass="67079">MTTPFPLFRLPHLVLIPVLEQMEFMDRIAFSILSKRARMYVKLLKMKCEHINLKLNGDRIDMIVFCDFTRVLEVNMYIDEYQRSTFKNQYKRVYSWRDSSLLPVDYVLTIMDVMHCKSIDKFIIVEISEHDCIPIIAKLPKIDEVVAEHIPSDNYNYYSYEAIFHKEKQLLKVLRTVLPVSSAVTISYRFQNQNHLREILKGNFDAVVLRRSDNRITLNDLWITNAKILEIHTVKVDVRDLNRYFKLWMKKICNDRLEYLEVRIYDKPSMDLLLDGLNAVSVPIETQREFRVLGNVKRKVSENLYDFCVQYAYLFRIVLSLLSKRARMFLKLLKMKCKYINLILDSSSIKMNVFFDNSKELKVDILILGYPEVYFKEVYYKHEYDYIAWRPCALPPLDYFLPIMDVTHCKSIKQFIIVELPQSGILLGKLTRLLAKLPEIDEVVAQNTYHSSPDSPLLIVLRIVLPVSSAVTISYHAIKPKDFREIFKGNFDAVTLKKFRDRVMPNHSMKFSLNDLKMTNVKSLELPGPVITLEDLNLYFKLWMKKQCNPRLEYLQVAMRRWTYSSVV</sequence>
<feature type="domain" description="F-box" evidence="1">
    <location>
        <begin position="4"/>
        <end position="42"/>
    </location>
</feature>
<evidence type="ECO:0000259" key="1">
    <source>
        <dbReference type="PROSITE" id="PS50181"/>
    </source>
</evidence>
<dbReference type="InterPro" id="IPR001810">
    <property type="entry name" value="F-box_dom"/>
</dbReference>
<dbReference type="PANTHER" id="PTHR22899">
    <property type="entry name" value="CYCLIN-RELATED F-BOX FAMILY"/>
    <property type="match status" value="1"/>
</dbReference>
<dbReference type="EMBL" id="WUAV01000005">
    <property type="protein sequence ID" value="KAF1754701.1"/>
    <property type="molecule type" value="Genomic_DNA"/>
</dbReference>
<dbReference type="Pfam" id="PF07735">
    <property type="entry name" value="FBA_2"/>
    <property type="match status" value="2"/>
</dbReference>
<protein>
    <recommendedName>
        <fullName evidence="1">F-box domain-containing protein</fullName>
    </recommendedName>
</protein>
<dbReference type="GeneID" id="9828029"/>
<dbReference type="PANTHER" id="PTHR22899:SF1">
    <property type="entry name" value="F-BOX ASSOCIATED DOMAIN-CONTAINING PROTEIN"/>
    <property type="match status" value="1"/>
</dbReference>
<gene>
    <name evidence="2" type="ORF">GCK72_021265</name>
</gene>
<dbReference type="KEGG" id="crq:GCK72_021265"/>
<comment type="caution">
    <text evidence="2">The sequence shown here is derived from an EMBL/GenBank/DDBJ whole genome shotgun (WGS) entry which is preliminary data.</text>
</comment>
<proteinExistence type="predicted"/>
<dbReference type="InterPro" id="IPR053222">
    <property type="entry name" value="Zygotic_Embryogenesis-Asso"/>
</dbReference>
<dbReference type="Proteomes" id="UP000483820">
    <property type="component" value="Chromosome V"/>
</dbReference>
<evidence type="ECO:0000313" key="3">
    <source>
        <dbReference type="Proteomes" id="UP000483820"/>
    </source>
</evidence>
<name>A0A6A5GJB0_CAERE</name>
<dbReference type="Pfam" id="PF00646">
    <property type="entry name" value="F-box"/>
    <property type="match status" value="1"/>
</dbReference>